<name>A0A8K0KLX4_LADFU</name>
<keyword evidence="3" id="KW-1185">Reference proteome</keyword>
<proteinExistence type="predicted"/>
<reference evidence="2" key="2">
    <citation type="submission" date="2017-10" db="EMBL/GenBank/DDBJ databases">
        <title>Ladona fulva Genome sequencing and assembly.</title>
        <authorList>
            <person name="Murali S."/>
            <person name="Richards S."/>
            <person name="Bandaranaike D."/>
            <person name="Bellair M."/>
            <person name="Blankenburg K."/>
            <person name="Chao H."/>
            <person name="Dinh H."/>
            <person name="Doddapaneni H."/>
            <person name="Dugan-Rocha S."/>
            <person name="Elkadiri S."/>
            <person name="Gnanaolivu R."/>
            <person name="Hernandez B."/>
            <person name="Skinner E."/>
            <person name="Javaid M."/>
            <person name="Lee S."/>
            <person name="Li M."/>
            <person name="Ming W."/>
            <person name="Munidasa M."/>
            <person name="Muniz J."/>
            <person name="Nguyen L."/>
            <person name="Hughes D."/>
            <person name="Osuji N."/>
            <person name="Pu L.-L."/>
            <person name="Puazo M."/>
            <person name="Qu C."/>
            <person name="Quiroz J."/>
            <person name="Raj R."/>
            <person name="Weissenberger G."/>
            <person name="Xin Y."/>
            <person name="Zou X."/>
            <person name="Han Y."/>
            <person name="Worley K."/>
            <person name="Muzny D."/>
            <person name="Gibbs R."/>
        </authorList>
    </citation>
    <scope>NUCLEOTIDE SEQUENCE</scope>
    <source>
        <strain evidence="2">Sampled in the wild</strain>
    </source>
</reference>
<gene>
    <name evidence="2" type="ORF">J437_LFUL017140</name>
</gene>
<keyword evidence="1" id="KW-0175">Coiled coil</keyword>
<feature type="coiled-coil region" evidence="1">
    <location>
        <begin position="75"/>
        <end position="105"/>
    </location>
</feature>
<dbReference type="Proteomes" id="UP000792457">
    <property type="component" value="Unassembled WGS sequence"/>
</dbReference>
<dbReference type="AlphaFoldDB" id="A0A8K0KLX4"/>
<reference evidence="2" key="1">
    <citation type="submission" date="2013-04" db="EMBL/GenBank/DDBJ databases">
        <authorList>
            <person name="Qu J."/>
            <person name="Murali S.C."/>
            <person name="Bandaranaike D."/>
            <person name="Bellair M."/>
            <person name="Blankenburg K."/>
            <person name="Chao H."/>
            <person name="Dinh H."/>
            <person name="Doddapaneni H."/>
            <person name="Downs B."/>
            <person name="Dugan-Rocha S."/>
            <person name="Elkadiri S."/>
            <person name="Gnanaolivu R.D."/>
            <person name="Hernandez B."/>
            <person name="Javaid M."/>
            <person name="Jayaseelan J.C."/>
            <person name="Lee S."/>
            <person name="Li M."/>
            <person name="Ming W."/>
            <person name="Munidasa M."/>
            <person name="Muniz J."/>
            <person name="Nguyen L."/>
            <person name="Ongeri F."/>
            <person name="Osuji N."/>
            <person name="Pu L.-L."/>
            <person name="Puazo M."/>
            <person name="Qu C."/>
            <person name="Quiroz J."/>
            <person name="Raj R."/>
            <person name="Weissenberger G."/>
            <person name="Xin Y."/>
            <person name="Zou X."/>
            <person name="Han Y."/>
            <person name="Richards S."/>
            <person name="Worley K."/>
            <person name="Muzny D."/>
            <person name="Gibbs R."/>
        </authorList>
    </citation>
    <scope>NUCLEOTIDE SEQUENCE</scope>
    <source>
        <strain evidence="2">Sampled in the wild</strain>
    </source>
</reference>
<organism evidence="2 3">
    <name type="scientific">Ladona fulva</name>
    <name type="common">Scarce chaser dragonfly</name>
    <name type="synonym">Libellula fulva</name>
    <dbReference type="NCBI Taxonomy" id="123851"/>
    <lineage>
        <taxon>Eukaryota</taxon>
        <taxon>Metazoa</taxon>
        <taxon>Ecdysozoa</taxon>
        <taxon>Arthropoda</taxon>
        <taxon>Hexapoda</taxon>
        <taxon>Insecta</taxon>
        <taxon>Pterygota</taxon>
        <taxon>Palaeoptera</taxon>
        <taxon>Odonata</taxon>
        <taxon>Epiprocta</taxon>
        <taxon>Anisoptera</taxon>
        <taxon>Libelluloidea</taxon>
        <taxon>Libellulidae</taxon>
        <taxon>Ladona</taxon>
    </lineage>
</organism>
<evidence type="ECO:0000313" key="3">
    <source>
        <dbReference type="Proteomes" id="UP000792457"/>
    </source>
</evidence>
<accession>A0A8K0KLX4</accession>
<dbReference type="EMBL" id="KZ309064">
    <property type="protein sequence ID" value="KAG8236708.1"/>
    <property type="molecule type" value="Genomic_DNA"/>
</dbReference>
<comment type="caution">
    <text evidence="2">The sequence shown here is derived from an EMBL/GenBank/DDBJ whole genome shotgun (WGS) entry which is preliminary data.</text>
</comment>
<evidence type="ECO:0000313" key="2">
    <source>
        <dbReference type="EMBL" id="KAG8236708.1"/>
    </source>
</evidence>
<sequence length="162" mass="18531">MLIFYIVQGLLMGNILHFFVHITAVPNFATTKNKSIEMGTLDPSSEKCLPGAGLVVPFCVCDEAFALHKKITSGLTEKTSANKELEDLHKELKRMKELSQYLQKKMTSFQLINSNKRFDNDYHLRNELQGEEIDNLKYYLRMEKNAFQIGLSKVASLIRKKG</sequence>
<evidence type="ECO:0000256" key="1">
    <source>
        <dbReference type="SAM" id="Coils"/>
    </source>
</evidence>
<protein>
    <submittedName>
        <fullName evidence="2">Uncharacterized protein</fullName>
    </submittedName>
</protein>